<evidence type="ECO:0000256" key="1">
    <source>
        <dbReference type="ARBA" id="ARBA00010641"/>
    </source>
</evidence>
<dbReference type="PANTHER" id="PTHR43133">
    <property type="entry name" value="RNA POLYMERASE ECF-TYPE SIGMA FACTO"/>
    <property type="match status" value="1"/>
</dbReference>
<dbReference type="SUPFAM" id="SSF88946">
    <property type="entry name" value="Sigma2 domain of RNA polymerase sigma factors"/>
    <property type="match status" value="1"/>
</dbReference>
<dbReference type="InterPro" id="IPR013324">
    <property type="entry name" value="RNA_pol_sigma_r3/r4-like"/>
</dbReference>
<dbReference type="Gene3D" id="1.10.10.10">
    <property type="entry name" value="Winged helix-like DNA-binding domain superfamily/Winged helix DNA-binding domain"/>
    <property type="match status" value="1"/>
</dbReference>
<dbReference type="InterPro" id="IPR036388">
    <property type="entry name" value="WH-like_DNA-bd_sf"/>
</dbReference>
<evidence type="ECO:0000256" key="5">
    <source>
        <dbReference type="ARBA" id="ARBA00023163"/>
    </source>
</evidence>
<dbReference type="EMBL" id="JAQQKV010000001">
    <property type="protein sequence ID" value="MDC7674588.1"/>
    <property type="molecule type" value="Genomic_DNA"/>
</dbReference>
<dbReference type="InterPro" id="IPR013325">
    <property type="entry name" value="RNA_pol_sigma_r2"/>
</dbReference>
<comment type="similarity">
    <text evidence="1">Belongs to the sigma-70 factor family. ECF subfamily.</text>
</comment>
<protein>
    <submittedName>
        <fullName evidence="8">Sigma-70 family RNA polymerase sigma factor</fullName>
    </submittedName>
</protein>
<dbReference type="RefSeq" id="WP_272742916.1">
    <property type="nucleotide sequence ID" value="NZ_JAQQKV010000001.1"/>
</dbReference>
<feature type="domain" description="RNA polymerase sigma-70 region 2" evidence="6">
    <location>
        <begin position="33"/>
        <end position="99"/>
    </location>
</feature>
<dbReference type="InterPro" id="IPR007627">
    <property type="entry name" value="RNA_pol_sigma70_r2"/>
</dbReference>
<keyword evidence="9" id="KW-1185">Reference proteome</keyword>
<feature type="domain" description="RNA polymerase sigma factor 70 region 4 type 2" evidence="7">
    <location>
        <begin position="125"/>
        <end position="175"/>
    </location>
</feature>
<evidence type="ECO:0000259" key="6">
    <source>
        <dbReference type="Pfam" id="PF04542"/>
    </source>
</evidence>
<dbReference type="InterPro" id="IPR039425">
    <property type="entry name" value="RNA_pol_sigma-70-like"/>
</dbReference>
<dbReference type="InterPro" id="IPR013249">
    <property type="entry name" value="RNA_pol_sigma70_r4_t2"/>
</dbReference>
<accession>A0ABT5HF19</accession>
<dbReference type="PANTHER" id="PTHR43133:SF8">
    <property type="entry name" value="RNA POLYMERASE SIGMA FACTOR HI_1459-RELATED"/>
    <property type="match status" value="1"/>
</dbReference>
<dbReference type="Pfam" id="PF08281">
    <property type="entry name" value="Sigma70_r4_2"/>
    <property type="match status" value="1"/>
</dbReference>
<keyword evidence="2" id="KW-0805">Transcription regulation</keyword>
<keyword evidence="4" id="KW-0238">DNA-binding</keyword>
<keyword evidence="3" id="KW-0731">Sigma factor</keyword>
<evidence type="ECO:0000259" key="7">
    <source>
        <dbReference type="Pfam" id="PF08281"/>
    </source>
</evidence>
<evidence type="ECO:0000256" key="3">
    <source>
        <dbReference type="ARBA" id="ARBA00023082"/>
    </source>
</evidence>
<dbReference type="InterPro" id="IPR014284">
    <property type="entry name" value="RNA_pol_sigma-70_dom"/>
</dbReference>
<evidence type="ECO:0000256" key="2">
    <source>
        <dbReference type="ARBA" id="ARBA00023015"/>
    </source>
</evidence>
<name>A0ABT5HF19_9CAUL</name>
<proteinExistence type="inferred from homology"/>
<reference evidence="8 9" key="1">
    <citation type="submission" date="2023-01" db="EMBL/GenBank/DDBJ databases">
        <title>Novel species of the genus Asticcacaulis isolated from rivers.</title>
        <authorList>
            <person name="Lu H."/>
        </authorList>
    </citation>
    <scope>NUCLEOTIDE SEQUENCE [LARGE SCALE GENOMIC DNA]</scope>
    <source>
        <strain evidence="8 9">LKC15W</strain>
    </source>
</reference>
<dbReference type="Gene3D" id="1.10.1740.10">
    <property type="match status" value="1"/>
</dbReference>
<evidence type="ECO:0000313" key="9">
    <source>
        <dbReference type="Proteomes" id="UP001218579"/>
    </source>
</evidence>
<dbReference type="NCBIfam" id="TIGR02937">
    <property type="entry name" value="sigma70-ECF"/>
    <property type="match status" value="1"/>
</dbReference>
<evidence type="ECO:0000313" key="8">
    <source>
        <dbReference type="EMBL" id="MDC7674588.1"/>
    </source>
</evidence>
<sequence length="199" mass="21736">MSLAPTPTQLRDQSDIDLIGLAVAGSQAAFGELVRRHGAALRTHLRRMGAQGADADDMAQDAFIIAYERLNEFRHEGTLIAWLKTIASRRYLKRLKATQKYLFTDDQSLFETADIRIEAPAIPNLDAALTQLKPLVRVCVTLNFSAGFSHQEIADETGLPLGTVKSHIRRGLDQLRAILSVKASPAPSVSLSVMDADNG</sequence>
<dbReference type="Pfam" id="PF04542">
    <property type="entry name" value="Sigma70_r2"/>
    <property type="match status" value="1"/>
</dbReference>
<dbReference type="Proteomes" id="UP001218579">
    <property type="component" value="Unassembled WGS sequence"/>
</dbReference>
<comment type="caution">
    <text evidence="8">The sequence shown here is derived from an EMBL/GenBank/DDBJ whole genome shotgun (WGS) entry which is preliminary data.</text>
</comment>
<evidence type="ECO:0000256" key="4">
    <source>
        <dbReference type="ARBA" id="ARBA00023125"/>
    </source>
</evidence>
<dbReference type="SUPFAM" id="SSF88659">
    <property type="entry name" value="Sigma3 and sigma4 domains of RNA polymerase sigma factors"/>
    <property type="match status" value="1"/>
</dbReference>
<organism evidence="8 9">
    <name type="scientific">Asticcacaulis machinosus</name>
    <dbReference type="NCBI Taxonomy" id="2984211"/>
    <lineage>
        <taxon>Bacteria</taxon>
        <taxon>Pseudomonadati</taxon>
        <taxon>Pseudomonadota</taxon>
        <taxon>Alphaproteobacteria</taxon>
        <taxon>Caulobacterales</taxon>
        <taxon>Caulobacteraceae</taxon>
        <taxon>Asticcacaulis</taxon>
    </lineage>
</organism>
<gene>
    <name evidence="8" type="ORF">PQU98_00435</name>
</gene>
<keyword evidence="5" id="KW-0804">Transcription</keyword>